<dbReference type="InterPro" id="IPR041614">
    <property type="entry name" value="DprA_WH"/>
</dbReference>
<protein>
    <submittedName>
        <fullName evidence="5">DNA protecting protein DprA</fullName>
    </submittedName>
</protein>
<dbReference type="OrthoDB" id="9785707at2"/>
<dbReference type="GO" id="GO:0009294">
    <property type="term" value="P:DNA-mediated transformation"/>
    <property type="evidence" value="ECO:0007669"/>
    <property type="project" value="InterPro"/>
</dbReference>
<feature type="domain" description="Smf/DprA SLOG" evidence="2">
    <location>
        <begin position="85"/>
        <end position="293"/>
    </location>
</feature>
<dbReference type="InterPro" id="IPR036388">
    <property type="entry name" value="WH-like_DNA-bd_sf"/>
</dbReference>
<dbReference type="RefSeq" id="WP_012728384.1">
    <property type="nucleotide sequence ID" value="NC_012691.1"/>
</dbReference>
<dbReference type="PANTHER" id="PTHR43022">
    <property type="entry name" value="PROTEIN SMF"/>
    <property type="match status" value="1"/>
</dbReference>
<dbReference type="KEGG" id="tau:Tola_0155"/>
<dbReference type="Pfam" id="PF17782">
    <property type="entry name" value="WHD_DprA"/>
    <property type="match status" value="1"/>
</dbReference>
<evidence type="ECO:0000259" key="2">
    <source>
        <dbReference type="Pfam" id="PF02481"/>
    </source>
</evidence>
<evidence type="ECO:0000259" key="4">
    <source>
        <dbReference type="Pfam" id="PF25317"/>
    </source>
</evidence>
<dbReference type="PANTHER" id="PTHR43022:SF1">
    <property type="entry name" value="PROTEIN SMF"/>
    <property type="match status" value="1"/>
</dbReference>
<proteinExistence type="inferred from homology"/>
<dbReference type="Gene3D" id="1.10.10.10">
    <property type="entry name" value="Winged helix-like DNA-binding domain superfamily/Winged helix DNA-binding domain"/>
    <property type="match status" value="1"/>
</dbReference>
<dbReference type="NCBIfam" id="TIGR00732">
    <property type="entry name" value="dprA"/>
    <property type="match status" value="1"/>
</dbReference>
<reference evidence="6" key="1">
    <citation type="submission" date="2009-05" db="EMBL/GenBank/DDBJ databases">
        <title>Complete sequence of Tolumonas auensis DSM 9187.</title>
        <authorList>
            <consortium name="US DOE Joint Genome Institute"/>
            <person name="Lucas S."/>
            <person name="Copeland A."/>
            <person name="Lapidus A."/>
            <person name="Glavina del Rio T."/>
            <person name="Tice H."/>
            <person name="Bruce D."/>
            <person name="Goodwin L."/>
            <person name="Pitluck S."/>
            <person name="Chertkov O."/>
            <person name="Brettin T."/>
            <person name="Detter J.C."/>
            <person name="Han C."/>
            <person name="Larimer F."/>
            <person name="Land M."/>
            <person name="Hauser L."/>
            <person name="Kyrpides N."/>
            <person name="Mikhailova N."/>
            <person name="Spring S."/>
            <person name="Beller H."/>
        </authorList>
    </citation>
    <scope>NUCLEOTIDE SEQUENCE [LARGE SCALE GENOMIC DNA]</scope>
    <source>
        <strain evidence="6">DSM 9187 / TA4</strain>
    </source>
</reference>
<dbReference type="AlphaFoldDB" id="C4L7Y6"/>
<dbReference type="Proteomes" id="UP000009073">
    <property type="component" value="Chromosome"/>
</dbReference>
<dbReference type="HOGENOM" id="CLU_029601_1_1_6"/>
<dbReference type="InterPro" id="IPR057666">
    <property type="entry name" value="DrpA_SLOG"/>
</dbReference>
<feature type="domain" description="Smf/DprA SAM" evidence="4">
    <location>
        <begin position="15"/>
        <end position="67"/>
    </location>
</feature>
<dbReference type="EMBL" id="CP001616">
    <property type="protein sequence ID" value="ACQ91785.1"/>
    <property type="molecule type" value="Genomic_DNA"/>
</dbReference>
<gene>
    <name evidence="5" type="ordered locus">Tola_0155</name>
</gene>
<name>C4L7Y6_TOLAT</name>
<sequence>MRWKIPEQSLSQNELALWLHLTNIPGIGPVKGAKLLQQFPITALSQSQLSDCGWNQQQIERWFDFSPETYKPIIDWADETSRYILHFDHPSYPALLRNVVGAPLVLFVAGDLAVLNQQQLAVVGSRRPTQDGRDAAQSFTSELVRQGFAITSGLASGIDAVSHQTALQQGGRTIAVQGCGLRHVYPAKHKRLASQILEQGGALISEFFPETLPRAEYFPRRNRIISGLTVGTLVIEAAEKSGSLITARCALEQNREVFAVPGRSNNLNARGCHRLIQQGAKLVCDVADIIEEIGIFPRMVEHYGETGPIAEEPLSDLPFYRLLDNVRSDEVTSIDVIAATSRLPVQEVMTELITLELEGLILSVPGGYVRTRSA</sequence>
<comment type="similarity">
    <text evidence="1">Belongs to the DprA/Smf family.</text>
</comment>
<dbReference type="eggNOG" id="COG0758">
    <property type="taxonomic scope" value="Bacteria"/>
</dbReference>
<evidence type="ECO:0000256" key="1">
    <source>
        <dbReference type="ARBA" id="ARBA00006525"/>
    </source>
</evidence>
<accession>C4L7Y6</accession>
<evidence type="ECO:0000259" key="3">
    <source>
        <dbReference type="Pfam" id="PF17782"/>
    </source>
</evidence>
<dbReference type="Pfam" id="PF25317">
    <property type="entry name" value="SAM_SMF"/>
    <property type="match status" value="1"/>
</dbReference>
<dbReference type="InterPro" id="IPR003488">
    <property type="entry name" value="DprA"/>
</dbReference>
<evidence type="ECO:0000313" key="6">
    <source>
        <dbReference type="Proteomes" id="UP000009073"/>
    </source>
</evidence>
<dbReference type="Pfam" id="PF02481">
    <property type="entry name" value="DNA_processg_A"/>
    <property type="match status" value="1"/>
</dbReference>
<evidence type="ECO:0000313" key="5">
    <source>
        <dbReference type="EMBL" id="ACQ91785.1"/>
    </source>
</evidence>
<dbReference type="Gene3D" id="3.40.50.450">
    <property type="match status" value="1"/>
</dbReference>
<organism evidence="5 6">
    <name type="scientific">Tolumonas auensis (strain DSM 9187 / NBRC 110442 / TA 4)</name>
    <dbReference type="NCBI Taxonomy" id="595494"/>
    <lineage>
        <taxon>Bacteria</taxon>
        <taxon>Pseudomonadati</taxon>
        <taxon>Pseudomonadota</taxon>
        <taxon>Gammaproteobacteria</taxon>
        <taxon>Aeromonadales</taxon>
        <taxon>Aeromonadaceae</taxon>
        <taxon>Tolumonas</taxon>
    </lineage>
</organism>
<keyword evidence="6" id="KW-1185">Reference proteome</keyword>
<feature type="domain" description="DprA winged helix" evidence="3">
    <location>
        <begin position="322"/>
        <end position="367"/>
    </location>
</feature>
<dbReference type="STRING" id="595494.Tola_0155"/>
<reference evidence="5 6" key="2">
    <citation type="journal article" date="2011" name="Stand. Genomic Sci.">
        <title>Complete genome sequence of Tolumonas auensis type strain (TA 4).</title>
        <authorList>
            <person name="Chertkov O."/>
            <person name="Copeland A."/>
            <person name="Lucas S."/>
            <person name="Lapidus A."/>
            <person name="Berry K.W."/>
            <person name="Detter J.C."/>
            <person name="Del Rio T.G."/>
            <person name="Hammon N."/>
            <person name="Dalin E."/>
            <person name="Tice H."/>
            <person name="Pitluck S."/>
            <person name="Richardson P."/>
            <person name="Bruce D."/>
            <person name="Goodwin L."/>
            <person name="Han C."/>
            <person name="Tapia R."/>
            <person name="Saunders E."/>
            <person name="Schmutz J."/>
            <person name="Brettin T."/>
            <person name="Larimer F."/>
            <person name="Land M."/>
            <person name="Hauser L."/>
            <person name="Spring S."/>
            <person name="Rohde M."/>
            <person name="Kyrpides N.C."/>
            <person name="Ivanova N."/>
            <person name="Goker M."/>
            <person name="Beller H.R."/>
            <person name="Klenk H.P."/>
            <person name="Woyke T."/>
        </authorList>
    </citation>
    <scope>NUCLEOTIDE SEQUENCE [LARGE SCALE GENOMIC DNA]</scope>
    <source>
        <strain evidence="6">DSM 9187 / TA4</strain>
    </source>
</reference>
<dbReference type="InterPro" id="IPR057338">
    <property type="entry name" value="DprA_SAM"/>
</dbReference>
<dbReference type="SUPFAM" id="SSF102405">
    <property type="entry name" value="MCP/YpsA-like"/>
    <property type="match status" value="1"/>
</dbReference>